<dbReference type="EMBL" id="LAOC01000001">
    <property type="protein sequence ID" value="KJV78773.1"/>
    <property type="molecule type" value="Genomic_DNA"/>
</dbReference>
<dbReference type="RefSeq" id="WP_014365126.1">
    <property type="nucleotide sequence ID" value="NZ_LAOC01000001.1"/>
</dbReference>
<sequence>MLNAALFVEYGVLQTKRKSLFCLRKDFSSEYTLKYVKPEESYERIFLNDILEQDVDKNLYINRDNVILDKTLVEKQLKPIRIGQVNKGSQGERIYSPFGHSLYQLLVTVSVLEPIFII</sequence>
<dbReference type="AlphaFoldDB" id="A0A0F3PER1"/>
<organism evidence="1 2">
    <name type="scientific">Rickettsia rhipicephali str. Ect</name>
    <dbReference type="NCBI Taxonomy" id="1359199"/>
    <lineage>
        <taxon>Bacteria</taxon>
        <taxon>Pseudomonadati</taxon>
        <taxon>Pseudomonadota</taxon>
        <taxon>Alphaproteobacteria</taxon>
        <taxon>Rickettsiales</taxon>
        <taxon>Rickettsiaceae</taxon>
        <taxon>Rickettsieae</taxon>
        <taxon>Rickettsia</taxon>
        <taxon>spotted fever group</taxon>
    </lineage>
</organism>
<gene>
    <name evidence="1" type="ORF">RMAECT_0720</name>
</gene>
<dbReference type="Proteomes" id="UP000033591">
    <property type="component" value="Unassembled WGS sequence"/>
</dbReference>
<reference evidence="1 2" key="1">
    <citation type="submission" date="2015-01" db="EMBL/GenBank/DDBJ databases">
        <title>Genome Sequencing of Rickettsiales.</title>
        <authorList>
            <person name="Daugherty S.C."/>
            <person name="Su Q."/>
            <person name="Abolude K."/>
            <person name="Beier-Sexton M."/>
            <person name="Carlyon J.A."/>
            <person name="Carter R."/>
            <person name="Day N.P."/>
            <person name="Dumler S.J."/>
            <person name="Dyachenko V."/>
            <person name="Godinez A."/>
            <person name="Kurtti T.J."/>
            <person name="Lichay M."/>
            <person name="Mullins K.E."/>
            <person name="Ott S."/>
            <person name="Pappas-Brown V."/>
            <person name="Paris D.H."/>
            <person name="Patel P."/>
            <person name="Richards A.L."/>
            <person name="Sadzewicz L."/>
            <person name="Sears K."/>
            <person name="Seidman D."/>
            <person name="Sengamalay N."/>
            <person name="Stenos J."/>
            <person name="Tallon L.J."/>
            <person name="Vincent G."/>
            <person name="Fraser C.M."/>
            <person name="Munderloh U."/>
            <person name="Dunning-Hotopp J.C."/>
        </authorList>
    </citation>
    <scope>NUCLEOTIDE SEQUENCE [LARGE SCALE GENOMIC DNA]</scope>
    <source>
        <strain evidence="1 2">Ect</strain>
    </source>
</reference>
<keyword evidence="1" id="KW-0489">Methyltransferase</keyword>
<protein>
    <submittedName>
        <fullName evidence="1">Putative cytosine-specific methyltransferase</fullName>
    </submittedName>
</protein>
<proteinExistence type="predicted"/>
<keyword evidence="1" id="KW-0808">Transferase</keyword>
<dbReference type="GO" id="GO:0008168">
    <property type="term" value="F:methyltransferase activity"/>
    <property type="evidence" value="ECO:0007669"/>
    <property type="project" value="UniProtKB-KW"/>
</dbReference>
<dbReference type="GO" id="GO:0032259">
    <property type="term" value="P:methylation"/>
    <property type="evidence" value="ECO:0007669"/>
    <property type="project" value="UniProtKB-KW"/>
</dbReference>
<evidence type="ECO:0000313" key="2">
    <source>
        <dbReference type="Proteomes" id="UP000033591"/>
    </source>
</evidence>
<evidence type="ECO:0000313" key="1">
    <source>
        <dbReference type="EMBL" id="KJV78773.1"/>
    </source>
</evidence>
<dbReference type="PATRIC" id="fig|1359199.3.peg.708"/>
<comment type="caution">
    <text evidence="1">The sequence shown here is derived from an EMBL/GenBank/DDBJ whole genome shotgun (WGS) entry which is preliminary data.</text>
</comment>
<dbReference type="Gene3D" id="3.90.120.10">
    <property type="entry name" value="DNA Methylase, subunit A, domain 2"/>
    <property type="match status" value="1"/>
</dbReference>
<accession>A0A0F3PER1</accession>
<name>A0A0F3PER1_RICRH</name>